<dbReference type="SUPFAM" id="SSF81321">
    <property type="entry name" value="Family A G protein-coupled receptor-like"/>
    <property type="match status" value="1"/>
</dbReference>
<dbReference type="PROSITE" id="PS00237">
    <property type="entry name" value="G_PROTEIN_RECEP_F1_1"/>
    <property type="match status" value="1"/>
</dbReference>
<dbReference type="WBParaSite" id="ACRNAN_scaffold3902.g9060.t1">
    <property type="protein sequence ID" value="ACRNAN_scaffold3902.g9060.t1"/>
    <property type="gene ID" value="ACRNAN_scaffold3902.g9060"/>
</dbReference>
<feature type="transmembrane region" description="Helical" evidence="11">
    <location>
        <begin position="303"/>
        <end position="325"/>
    </location>
</feature>
<dbReference type="Proteomes" id="UP000887540">
    <property type="component" value="Unplaced"/>
</dbReference>
<dbReference type="Pfam" id="PF00001">
    <property type="entry name" value="7tm_1"/>
    <property type="match status" value="1"/>
</dbReference>
<accession>A0A914DSP3</accession>
<dbReference type="AlphaFoldDB" id="A0A914DSP3"/>
<evidence type="ECO:0000313" key="13">
    <source>
        <dbReference type="Proteomes" id="UP000887540"/>
    </source>
</evidence>
<evidence type="ECO:0000259" key="12">
    <source>
        <dbReference type="PROSITE" id="PS50262"/>
    </source>
</evidence>
<evidence type="ECO:0000256" key="3">
    <source>
        <dbReference type="ARBA" id="ARBA00022692"/>
    </source>
</evidence>
<dbReference type="PANTHER" id="PTHR24248">
    <property type="entry name" value="ADRENERGIC RECEPTOR-RELATED G-PROTEIN COUPLED RECEPTOR"/>
    <property type="match status" value="1"/>
</dbReference>
<feature type="transmembrane region" description="Helical" evidence="11">
    <location>
        <begin position="177"/>
        <end position="198"/>
    </location>
</feature>
<dbReference type="GO" id="GO:0004989">
    <property type="term" value="F:octopamine receptor activity"/>
    <property type="evidence" value="ECO:0007669"/>
    <property type="project" value="TreeGrafter"/>
</dbReference>
<dbReference type="PRINTS" id="PR00237">
    <property type="entry name" value="GPCRRHODOPSN"/>
</dbReference>
<evidence type="ECO:0000256" key="6">
    <source>
        <dbReference type="ARBA" id="ARBA00023136"/>
    </source>
</evidence>
<evidence type="ECO:0000256" key="11">
    <source>
        <dbReference type="SAM" id="Phobius"/>
    </source>
</evidence>
<keyword evidence="4 11" id="KW-1133">Transmembrane helix</keyword>
<evidence type="ECO:0000256" key="1">
    <source>
        <dbReference type="ARBA" id="ARBA00004651"/>
    </source>
</evidence>
<feature type="transmembrane region" description="Helical" evidence="11">
    <location>
        <begin position="337"/>
        <end position="359"/>
    </location>
</feature>
<evidence type="ECO:0000256" key="7">
    <source>
        <dbReference type="ARBA" id="ARBA00023157"/>
    </source>
</evidence>
<feature type="domain" description="G-protein coupled receptors family 1 profile" evidence="12">
    <location>
        <begin position="23"/>
        <end position="356"/>
    </location>
</feature>
<keyword evidence="2" id="KW-1003">Cell membrane</keyword>
<organism evidence="13 14">
    <name type="scientific">Acrobeloides nanus</name>
    <dbReference type="NCBI Taxonomy" id="290746"/>
    <lineage>
        <taxon>Eukaryota</taxon>
        <taxon>Metazoa</taxon>
        <taxon>Ecdysozoa</taxon>
        <taxon>Nematoda</taxon>
        <taxon>Chromadorea</taxon>
        <taxon>Rhabditida</taxon>
        <taxon>Tylenchina</taxon>
        <taxon>Cephalobomorpha</taxon>
        <taxon>Cephaloboidea</taxon>
        <taxon>Cephalobidae</taxon>
        <taxon>Acrobeloides</taxon>
    </lineage>
</organism>
<dbReference type="PROSITE" id="PS50262">
    <property type="entry name" value="G_PROTEIN_RECEP_F1_2"/>
    <property type="match status" value="1"/>
</dbReference>
<keyword evidence="9 10" id="KW-0807">Transducer</keyword>
<reference evidence="14" key="1">
    <citation type="submission" date="2022-11" db="UniProtKB">
        <authorList>
            <consortium name="WormBaseParasite"/>
        </authorList>
    </citation>
    <scope>IDENTIFICATION</scope>
</reference>
<dbReference type="GO" id="GO:0071880">
    <property type="term" value="P:adenylate cyclase-activating adrenergic receptor signaling pathway"/>
    <property type="evidence" value="ECO:0007669"/>
    <property type="project" value="TreeGrafter"/>
</dbReference>
<evidence type="ECO:0000256" key="2">
    <source>
        <dbReference type="ARBA" id="ARBA00022475"/>
    </source>
</evidence>
<feature type="transmembrane region" description="Helical" evidence="11">
    <location>
        <begin position="6"/>
        <end position="32"/>
    </location>
</feature>
<feature type="transmembrane region" description="Helical" evidence="11">
    <location>
        <begin position="81"/>
        <end position="103"/>
    </location>
</feature>
<keyword evidence="8 10" id="KW-0675">Receptor</keyword>
<keyword evidence="13" id="KW-1185">Reference proteome</keyword>
<dbReference type="Gene3D" id="1.20.1070.10">
    <property type="entry name" value="Rhodopsin 7-helix transmembrane proteins"/>
    <property type="match status" value="1"/>
</dbReference>
<sequence length="393" mass="45155">MEEVIKIALLCLFTLLILLALGGNILVCAAVYMDRKLRTQPENLFLVSLAFSDLLVSLLVMIFAAANDLLGYWPFGQAYCQFWICFDITCCTASILNLAAISLDRYLLISRPMCYARYSSKRVIIIAIFVIWLISALIGSAQIIFGAASRDFLLENEEDNGFSKKENPTCHLDLQPLYAIVSSSLSFFLPASIMVLLYTRLYMYARKHVRQLRAQLKMTTTYLIMQMATQQLRQPIFIRYSSLQNIAQVTHVALNGEEVKYNSILDPKPDNNFNTEICRELMPAERMKSNPVKSSISDQKARVTLGIIMGTFLICWLPFFVVNIWRSLNPHFFSQHVFQLVTWLGYANSTANPIIYGIFNRDFRRAFSRIVVKMFYCFDKKRQGFYSYNKTSL</sequence>
<dbReference type="InterPro" id="IPR000929">
    <property type="entry name" value="Dopamine_rcpt"/>
</dbReference>
<evidence type="ECO:0000256" key="4">
    <source>
        <dbReference type="ARBA" id="ARBA00022989"/>
    </source>
</evidence>
<keyword evidence="6 11" id="KW-0472">Membrane</keyword>
<dbReference type="InterPro" id="IPR000276">
    <property type="entry name" value="GPCR_Rhodpsn"/>
</dbReference>
<keyword evidence="7" id="KW-1015">Disulfide bond</keyword>
<dbReference type="PANTHER" id="PTHR24248:SF187">
    <property type="entry name" value="OCTOPAMINE RECEPTOR BETA-2R"/>
    <property type="match status" value="1"/>
</dbReference>
<comment type="similarity">
    <text evidence="10">Belongs to the G-protein coupled receptor 1 family.</text>
</comment>
<evidence type="ECO:0000256" key="5">
    <source>
        <dbReference type="ARBA" id="ARBA00023040"/>
    </source>
</evidence>
<feature type="transmembrane region" description="Helical" evidence="11">
    <location>
        <begin position="123"/>
        <end position="145"/>
    </location>
</feature>
<evidence type="ECO:0000313" key="14">
    <source>
        <dbReference type="WBParaSite" id="ACRNAN_scaffold3902.g9060.t1"/>
    </source>
</evidence>
<name>A0A914DSP3_9BILA</name>
<evidence type="ECO:0000256" key="9">
    <source>
        <dbReference type="ARBA" id="ARBA00023224"/>
    </source>
</evidence>
<keyword evidence="3 10" id="KW-0812">Transmembrane</keyword>
<dbReference type="InterPro" id="IPR017452">
    <property type="entry name" value="GPCR_Rhodpsn_7TM"/>
</dbReference>
<proteinExistence type="inferred from homology"/>
<protein>
    <submittedName>
        <fullName evidence="14">G-protein coupled receptors family 1 profile domain-containing protein</fullName>
    </submittedName>
</protein>
<dbReference type="GO" id="GO:0043410">
    <property type="term" value="P:positive regulation of MAPK cascade"/>
    <property type="evidence" value="ECO:0007669"/>
    <property type="project" value="TreeGrafter"/>
</dbReference>
<dbReference type="SMART" id="SM01381">
    <property type="entry name" value="7TM_GPCR_Srsx"/>
    <property type="match status" value="1"/>
</dbReference>
<feature type="transmembrane region" description="Helical" evidence="11">
    <location>
        <begin position="44"/>
        <end position="66"/>
    </location>
</feature>
<dbReference type="PRINTS" id="PR00242">
    <property type="entry name" value="DOPAMINER"/>
</dbReference>
<evidence type="ECO:0000256" key="8">
    <source>
        <dbReference type="ARBA" id="ARBA00023170"/>
    </source>
</evidence>
<dbReference type="GO" id="GO:0005886">
    <property type="term" value="C:plasma membrane"/>
    <property type="evidence" value="ECO:0007669"/>
    <property type="project" value="UniProtKB-SubCell"/>
</dbReference>
<comment type="subcellular location">
    <subcellularLocation>
        <location evidence="1">Cell membrane</location>
        <topology evidence="1">Multi-pass membrane protein</topology>
    </subcellularLocation>
</comment>
<evidence type="ECO:0000256" key="10">
    <source>
        <dbReference type="RuleBase" id="RU000688"/>
    </source>
</evidence>
<keyword evidence="5 10" id="KW-0297">G-protein coupled receptor</keyword>